<dbReference type="AlphaFoldDB" id="A0A9X2AJ82"/>
<evidence type="ECO:0000256" key="1">
    <source>
        <dbReference type="ARBA" id="ARBA00022679"/>
    </source>
</evidence>
<evidence type="ECO:0000259" key="4">
    <source>
        <dbReference type="PROSITE" id="PS50206"/>
    </source>
</evidence>
<organism evidence="5 6">
    <name type="scientific">Polaribacter marinus</name>
    <dbReference type="NCBI Taxonomy" id="2916838"/>
    <lineage>
        <taxon>Bacteria</taxon>
        <taxon>Pseudomonadati</taxon>
        <taxon>Bacteroidota</taxon>
        <taxon>Flavobacteriia</taxon>
        <taxon>Flavobacteriales</taxon>
        <taxon>Flavobacteriaceae</taxon>
    </lineage>
</organism>
<reference evidence="5" key="1">
    <citation type="submission" date="2022-02" db="EMBL/GenBank/DDBJ databases">
        <title>Polaribacter sp. MSW13, isolated from seawater.</title>
        <authorList>
            <person name="Kristyanto S."/>
            <person name="Jung J."/>
            <person name="Jeon C.O."/>
        </authorList>
    </citation>
    <scope>NUCLEOTIDE SEQUENCE</scope>
    <source>
        <strain evidence="5">MSW13</strain>
    </source>
</reference>
<dbReference type="GO" id="GO:0004792">
    <property type="term" value="F:thiosulfate-cyanide sulfurtransferase activity"/>
    <property type="evidence" value="ECO:0007669"/>
    <property type="project" value="InterPro"/>
</dbReference>
<dbReference type="Gene3D" id="3.40.250.10">
    <property type="entry name" value="Rhodanese-like domain"/>
    <property type="match status" value="2"/>
</dbReference>
<dbReference type="PANTHER" id="PTHR11364">
    <property type="entry name" value="THIOSULFATE SULFERTANSFERASE"/>
    <property type="match status" value="1"/>
</dbReference>
<protein>
    <recommendedName>
        <fullName evidence="3">Sulfurtransferase</fullName>
    </recommendedName>
</protein>
<keyword evidence="1 3" id="KW-0808">Transferase</keyword>
<feature type="domain" description="Rhodanese" evidence="4">
    <location>
        <begin position="17"/>
        <end position="133"/>
    </location>
</feature>
<evidence type="ECO:0000256" key="2">
    <source>
        <dbReference type="ARBA" id="ARBA00022737"/>
    </source>
</evidence>
<dbReference type="FunFam" id="3.40.250.10:FF:000001">
    <property type="entry name" value="Sulfurtransferase"/>
    <property type="match status" value="1"/>
</dbReference>
<dbReference type="InterPro" id="IPR001307">
    <property type="entry name" value="Thiosulphate_STrfase_CS"/>
</dbReference>
<dbReference type="InterPro" id="IPR001763">
    <property type="entry name" value="Rhodanese-like_dom"/>
</dbReference>
<dbReference type="SUPFAM" id="SSF52821">
    <property type="entry name" value="Rhodanese/Cell cycle control phosphatase"/>
    <property type="match status" value="2"/>
</dbReference>
<dbReference type="Pfam" id="PF00581">
    <property type="entry name" value="Rhodanese"/>
    <property type="match status" value="2"/>
</dbReference>
<comment type="caution">
    <text evidence="5">The sequence shown here is derived from an EMBL/GenBank/DDBJ whole genome shotgun (WGS) entry which is preliminary data.</text>
</comment>
<gene>
    <name evidence="5" type="ORF">MC378_03060</name>
</gene>
<dbReference type="PROSITE" id="PS00683">
    <property type="entry name" value="RHODANESE_2"/>
    <property type="match status" value="1"/>
</dbReference>
<name>A0A9X2AJ82_9FLAO</name>
<sequence>MLTKSIISVDDLYHNLDSENLIILDCTIAKITDKSTISEEKKQIKGAVFFDIKNVFSDKETSLPNTVLSPKEFQEKAQDLGINKDSFIVCYDDIGIYASPRVWWMFQLMGFQNIAVLDGGLPKWNSKKYPVEVPCKKQLKKGNFIVNYKPKKLKFTQDVLTAIEDQNILIVDARSKGRFLGIDEEPRKEVKSGHIPNSVSLPYSEIQENGKMKSSKALKAIFDKISKNKKELIFSCGTGITASILALGADLAGIEKVAVYDGSWTEWGSTENLPIEL</sequence>
<dbReference type="SMART" id="SM00450">
    <property type="entry name" value="RHOD"/>
    <property type="match status" value="2"/>
</dbReference>
<evidence type="ECO:0000256" key="3">
    <source>
        <dbReference type="RuleBase" id="RU000507"/>
    </source>
</evidence>
<proteinExistence type="predicted"/>
<dbReference type="CDD" id="cd01448">
    <property type="entry name" value="TST_Repeat_1"/>
    <property type="match status" value="1"/>
</dbReference>
<evidence type="ECO:0000313" key="6">
    <source>
        <dbReference type="Proteomes" id="UP001139369"/>
    </source>
</evidence>
<accession>A0A9X2AJ82</accession>
<dbReference type="PROSITE" id="PS50206">
    <property type="entry name" value="RHODANESE_3"/>
    <property type="match status" value="2"/>
</dbReference>
<dbReference type="RefSeq" id="WP_242177243.1">
    <property type="nucleotide sequence ID" value="NZ_JAKQYM010000001.1"/>
</dbReference>
<dbReference type="Proteomes" id="UP001139369">
    <property type="component" value="Unassembled WGS sequence"/>
</dbReference>
<dbReference type="InterPro" id="IPR036873">
    <property type="entry name" value="Rhodanese-like_dom_sf"/>
</dbReference>
<keyword evidence="6" id="KW-1185">Reference proteome</keyword>
<dbReference type="InterPro" id="IPR045078">
    <property type="entry name" value="TST/MPST-like"/>
</dbReference>
<feature type="domain" description="Rhodanese" evidence="4">
    <location>
        <begin position="164"/>
        <end position="276"/>
    </location>
</feature>
<keyword evidence="2" id="KW-0677">Repeat</keyword>
<dbReference type="CDD" id="cd01449">
    <property type="entry name" value="TST_Repeat_2"/>
    <property type="match status" value="1"/>
</dbReference>
<evidence type="ECO:0000313" key="5">
    <source>
        <dbReference type="EMBL" id="MCI2228133.1"/>
    </source>
</evidence>
<dbReference type="PANTHER" id="PTHR11364:SF27">
    <property type="entry name" value="SULFURTRANSFERASE"/>
    <property type="match status" value="1"/>
</dbReference>
<dbReference type="EMBL" id="JAKQYM010000001">
    <property type="protein sequence ID" value="MCI2228133.1"/>
    <property type="molecule type" value="Genomic_DNA"/>
</dbReference>